<keyword evidence="3 9" id="KW-0812">Transmembrane</keyword>
<keyword evidence="11" id="KW-1185">Reference proteome</keyword>
<evidence type="ECO:0000256" key="2">
    <source>
        <dbReference type="ARBA" id="ARBA00022448"/>
    </source>
</evidence>
<evidence type="ECO:0000256" key="8">
    <source>
        <dbReference type="ARBA" id="ARBA00023136"/>
    </source>
</evidence>
<keyword evidence="7 9" id="KW-0333">Golgi apparatus</keyword>
<keyword evidence="5 9" id="KW-0653">Protein transport</keyword>
<feature type="transmembrane region" description="Helical" evidence="9">
    <location>
        <begin position="59"/>
        <end position="83"/>
    </location>
</feature>
<evidence type="ECO:0000256" key="7">
    <source>
        <dbReference type="ARBA" id="ARBA00023034"/>
    </source>
</evidence>
<dbReference type="EMBL" id="JARKIE010000008">
    <property type="protein sequence ID" value="KAJ7705272.1"/>
    <property type="molecule type" value="Genomic_DNA"/>
</dbReference>
<evidence type="ECO:0000256" key="9">
    <source>
        <dbReference type="RuleBase" id="RU368073"/>
    </source>
</evidence>
<comment type="similarity">
    <text evidence="1 9">Belongs to the YIF1 family.</text>
</comment>
<evidence type="ECO:0000256" key="1">
    <source>
        <dbReference type="ARBA" id="ARBA00009727"/>
    </source>
</evidence>
<dbReference type="GO" id="GO:0000139">
    <property type="term" value="C:Golgi membrane"/>
    <property type="evidence" value="ECO:0007669"/>
    <property type="project" value="UniProtKB-SubCell"/>
</dbReference>
<keyword evidence="2 9" id="KW-0813">Transport</keyword>
<dbReference type="GO" id="GO:0015031">
    <property type="term" value="P:protein transport"/>
    <property type="evidence" value="ECO:0007669"/>
    <property type="project" value="UniProtKB-KW"/>
</dbReference>
<name>A0AAD7M895_MYCRO</name>
<evidence type="ECO:0000256" key="3">
    <source>
        <dbReference type="ARBA" id="ARBA00022692"/>
    </source>
</evidence>
<feature type="transmembrane region" description="Helical" evidence="9">
    <location>
        <begin position="21"/>
        <end position="39"/>
    </location>
</feature>
<organism evidence="10 11">
    <name type="scientific">Mycena rosella</name>
    <name type="common">Pink bonnet</name>
    <name type="synonym">Agaricus rosellus</name>
    <dbReference type="NCBI Taxonomy" id="1033263"/>
    <lineage>
        <taxon>Eukaryota</taxon>
        <taxon>Fungi</taxon>
        <taxon>Dikarya</taxon>
        <taxon>Basidiomycota</taxon>
        <taxon>Agaricomycotina</taxon>
        <taxon>Agaricomycetes</taxon>
        <taxon>Agaricomycetidae</taxon>
        <taxon>Agaricales</taxon>
        <taxon>Marasmiineae</taxon>
        <taxon>Mycenaceae</taxon>
        <taxon>Mycena</taxon>
    </lineage>
</organism>
<comment type="function">
    <text evidence="9">Has a role in transport between endoplasmic reticulum and Golgi.</text>
</comment>
<comment type="caution">
    <text evidence="9">Lacks conserved residue(s) required for the propagation of feature annotation.</text>
</comment>
<dbReference type="GO" id="GO:0005789">
    <property type="term" value="C:endoplasmic reticulum membrane"/>
    <property type="evidence" value="ECO:0007669"/>
    <property type="project" value="UniProtKB-SubCell"/>
</dbReference>
<keyword evidence="4 9" id="KW-0256">Endoplasmic reticulum</keyword>
<evidence type="ECO:0000256" key="6">
    <source>
        <dbReference type="ARBA" id="ARBA00022989"/>
    </source>
</evidence>
<keyword evidence="8 9" id="KW-0472">Membrane</keyword>
<dbReference type="GO" id="GO:0006888">
    <property type="term" value="P:endoplasmic reticulum to Golgi vesicle-mediated transport"/>
    <property type="evidence" value="ECO:0007669"/>
    <property type="project" value="UniProtKB-UniRule"/>
</dbReference>
<gene>
    <name evidence="10" type="ORF">B0H17DRAFT_1192974</name>
</gene>
<sequence>MAPGSNGRGDALQVLGESASRALILVMLVQLGCYFLNVQGPSQSIDAYSGYNGYKFVRFLKLGGALSTITFLYFFAANGFFLLRSLRSLSSSTTPPRAASDPYATTPSASRRRRRIAFLLVEAASQAIWMGFLARI</sequence>
<dbReference type="InterPro" id="IPR005578">
    <property type="entry name" value="Yif1_fam"/>
</dbReference>
<dbReference type="AlphaFoldDB" id="A0AAD7M895"/>
<protein>
    <recommendedName>
        <fullName evidence="9">Protein YIF1</fullName>
    </recommendedName>
</protein>
<keyword evidence="6 9" id="KW-1133">Transmembrane helix</keyword>
<comment type="subcellular location">
    <subcellularLocation>
        <location evidence="9">Endoplasmic reticulum membrane</location>
        <topology evidence="9">Multi-pass membrane protein</topology>
    </subcellularLocation>
    <subcellularLocation>
        <location evidence="9">Golgi apparatus membrane</location>
        <topology evidence="9">Multi-pass membrane protein</topology>
    </subcellularLocation>
</comment>
<dbReference type="Pfam" id="PF03878">
    <property type="entry name" value="YIF1"/>
    <property type="match status" value="1"/>
</dbReference>
<evidence type="ECO:0000256" key="4">
    <source>
        <dbReference type="ARBA" id="ARBA00022824"/>
    </source>
</evidence>
<accession>A0AAD7M895</accession>
<dbReference type="GO" id="GO:0005793">
    <property type="term" value="C:endoplasmic reticulum-Golgi intermediate compartment"/>
    <property type="evidence" value="ECO:0007669"/>
    <property type="project" value="UniProtKB-UniRule"/>
</dbReference>
<proteinExistence type="inferred from homology"/>
<evidence type="ECO:0000256" key="5">
    <source>
        <dbReference type="ARBA" id="ARBA00022927"/>
    </source>
</evidence>
<dbReference type="Proteomes" id="UP001221757">
    <property type="component" value="Unassembled WGS sequence"/>
</dbReference>
<evidence type="ECO:0000313" key="10">
    <source>
        <dbReference type="EMBL" id="KAJ7705272.1"/>
    </source>
</evidence>
<reference evidence="10" key="1">
    <citation type="submission" date="2023-03" db="EMBL/GenBank/DDBJ databases">
        <title>Massive genome expansion in bonnet fungi (Mycena s.s.) driven by repeated elements and novel gene families across ecological guilds.</title>
        <authorList>
            <consortium name="Lawrence Berkeley National Laboratory"/>
            <person name="Harder C.B."/>
            <person name="Miyauchi S."/>
            <person name="Viragh M."/>
            <person name="Kuo A."/>
            <person name="Thoen E."/>
            <person name="Andreopoulos B."/>
            <person name="Lu D."/>
            <person name="Skrede I."/>
            <person name="Drula E."/>
            <person name="Henrissat B."/>
            <person name="Morin E."/>
            <person name="Kohler A."/>
            <person name="Barry K."/>
            <person name="LaButti K."/>
            <person name="Morin E."/>
            <person name="Salamov A."/>
            <person name="Lipzen A."/>
            <person name="Mereny Z."/>
            <person name="Hegedus B."/>
            <person name="Baldrian P."/>
            <person name="Stursova M."/>
            <person name="Weitz H."/>
            <person name="Taylor A."/>
            <person name="Grigoriev I.V."/>
            <person name="Nagy L.G."/>
            <person name="Martin F."/>
            <person name="Kauserud H."/>
        </authorList>
    </citation>
    <scope>NUCLEOTIDE SEQUENCE</scope>
    <source>
        <strain evidence="10">CBHHK067</strain>
    </source>
</reference>
<comment type="caution">
    <text evidence="10">The sequence shown here is derived from an EMBL/GenBank/DDBJ whole genome shotgun (WGS) entry which is preliminary data.</text>
</comment>
<evidence type="ECO:0000313" key="11">
    <source>
        <dbReference type="Proteomes" id="UP001221757"/>
    </source>
</evidence>